<comment type="caution">
    <text evidence="1">The sequence shown here is derived from an EMBL/GenBank/DDBJ whole genome shotgun (WGS) entry which is preliminary data.</text>
</comment>
<keyword evidence="2" id="KW-1185">Reference proteome</keyword>
<protein>
    <recommendedName>
        <fullName evidence="3">DUF3447 domain-containing protein</fullName>
    </recommendedName>
</protein>
<dbReference type="EMBL" id="JAPFFF010000040">
    <property type="protein sequence ID" value="KAK8841642.1"/>
    <property type="molecule type" value="Genomic_DNA"/>
</dbReference>
<dbReference type="InterPro" id="IPR036770">
    <property type="entry name" value="Ankyrin_rpt-contain_sf"/>
</dbReference>
<dbReference type="PANTHER" id="PTHR24159">
    <property type="match status" value="1"/>
</dbReference>
<name>A0ABR2H5Y8_9EUKA</name>
<accession>A0ABR2H5Y8</accession>
<evidence type="ECO:0008006" key="3">
    <source>
        <dbReference type="Google" id="ProtNLM"/>
    </source>
</evidence>
<dbReference type="Proteomes" id="UP001470230">
    <property type="component" value="Unassembled WGS sequence"/>
</dbReference>
<sequence>MNYLEYFQPEISPFLTTELINKYKSQNPDLAKKDFIEKIKNQEITDIFYEKRREGENDNYLCRVIRDNAIDDFIIFETQSGLPLNSFIKSSIFETNSFLIENNQTTLIEYAAFCGSLDIFKHIVVNNVKLKTSIWLYAIHGRNAEIIKNYLEENHIEPPHSDYLTVFNESIECHHNEISTYFLDNFINSQNLQYNTDSCRRILKSHNYFFFPEKVDNKFWFCSLCEFNYIILFKLFIQEENTYIDSRNVFNYCCFK</sequence>
<evidence type="ECO:0000313" key="1">
    <source>
        <dbReference type="EMBL" id="KAK8841642.1"/>
    </source>
</evidence>
<dbReference type="SUPFAM" id="SSF48403">
    <property type="entry name" value="Ankyrin repeat"/>
    <property type="match status" value="1"/>
</dbReference>
<organism evidence="1 2">
    <name type="scientific">Tritrichomonas musculus</name>
    <dbReference type="NCBI Taxonomy" id="1915356"/>
    <lineage>
        <taxon>Eukaryota</taxon>
        <taxon>Metamonada</taxon>
        <taxon>Parabasalia</taxon>
        <taxon>Tritrichomonadida</taxon>
        <taxon>Tritrichomonadidae</taxon>
        <taxon>Tritrichomonas</taxon>
    </lineage>
</organism>
<dbReference type="PANTHER" id="PTHR24159:SF5">
    <property type="entry name" value="ANK_REP_REGION DOMAIN-CONTAINING PROTEIN"/>
    <property type="match status" value="1"/>
</dbReference>
<gene>
    <name evidence="1" type="ORF">M9Y10_026582</name>
</gene>
<evidence type="ECO:0000313" key="2">
    <source>
        <dbReference type="Proteomes" id="UP001470230"/>
    </source>
</evidence>
<proteinExistence type="predicted"/>
<reference evidence="1 2" key="1">
    <citation type="submission" date="2024-04" db="EMBL/GenBank/DDBJ databases">
        <title>Tritrichomonas musculus Genome.</title>
        <authorList>
            <person name="Alves-Ferreira E."/>
            <person name="Grigg M."/>
            <person name="Lorenzi H."/>
            <person name="Galac M."/>
        </authorList>
    </citation>
    <scope>NUCLEOTIDE SEQUENCE [LARGE SCALE GENOMIC DNA]</scope>
    <source>
        <strain evidence="1 2">EAF2021</strain>
    </source>
</reference>